<name>A0A2Y9CA56_9FIRM</name>
<accession>A0A2Y9CA56</accession>
<sequence length="237" mass="28197">MVENKYLLYSHYGIKENATCSEIIVRAAKKSYLEFCRRVSFEKNISVDDRRTFEFEVEKLLANMIPRLIEEIVNEDENQELFDRKHNEICEAIINIYSGVGGQSYGIAQRWLNLTLMNLVVISSNLEADYLHIKNARKYFHVPVEQYLLEAATTRYKNRFQHGLNLKYAPLKHDKAYSYQMDWFCPGKTQPFEYWEYPEYIEFQYAVRNKLKEVPINQNYCDSLDWAFKSFIEVSQA</sequence>
<comment type="caution">
    <text evidence="1">The sequence shown here is derived from an EMBL/GenBank/DDBJ whole genome shotgun (WGS) entry which is preliminary data.</text>
</comment>
<evidence type="ECO:0000313" key="2">
    <source>
        <dbReference type="Proteomes" id="UP000245845"/>
    </source>
</evidence>
<dbReference type="Proteomes" id="UP000245845">
    <property type="component" value="Unassembled WGS sequence"/>
</dbReference>
<dbReference type="AlphaFoldDB" id="A0A2Y9CA56"/>
<protein>
    <submittedName>
        <fullName evidence="1">Uncharacterized protein</fullName>
    </submittedName>
</protein>
<dbReference type="EMBL" id="QGDL01000007">
    <property type="protein sequence ID" value="PWJ29081.1"/>
    <property type="molecule type" value="Genomic_DNA"/>
</dbReference>
<reference evidence="1 2" key="1">
    <citation type="submission" date="2018-05" db="EMBL/GenBank/DDBJ databases">
        <title>The Hungate 1000. A catalogue of reference genomes from the rumen microbiome.</title>
        <authorList>
            <person name="Kelly W."/>
        </authorList>
    </citation>
    <scope>NUCLEOTIDE SEQUENCE [LARGE SCALE GENOMIC DNA]</scope>
    <source>
        <strain evidence="1 2">NLAE-zl-C242</strain>
    </source>
</reference>
<keyword evidence="2" id="KW-1185">Reference proteome</keyword>
<evidence type="ECO:0000313" key="1">
    <source>
        <dbReference type="EMBL" id="PWJ29081.1"/>
    </source>
</evidence>
<gene>
    <name evidence="1" type="ORF">A8806_107230</name>
</gene>
<proteinExistence type="predicted"/>
<organism evidence="1 2">
    <name type="scientific">Faecalicatena orotica</name>
    <dbReference type="NCBI Taxonomy" id="1544"/>
    <lineage>
        <taxon>Bacteria</taxon>
        <taxon>Bacillati</taxon>
        <taxon>Bacillota</taxon>
        <taxon>Clostridia</taxon>
        <taxon>Lachnospirales</taxon>
        <taxon>Lachnospiraceae</taxon>
        <taxon>Faecalicatena</taxon>
    </lineage>
</organism>